<reference evidence="2" key="1">
    <citation type="journal article" date="2014" name="Int. J. Syst. Evol. Microbiol.">
        <title>Complete genome sequence of Corynebacterium casei LMG S-19264T (=DSM 44701T), isolated from a smear-ripened cheese.</title>
        <authorList>
            <consortium name="US DOE Joint Genome Institute (JGI-PGF)"/>
            <person name="Walter F."/>
            <person name="Albersmeier A."/>
            <person name="Kalinowski J."/>
            <person name="Ruckert C."/>
        </authorList>
    </citation>
    <scope>NUCLEOTIDE SEQUENCE</scope>
    <source>
        <strain evidence="2">CGMCC 1.12827</strain>
    </source>
</reference>
<dbReference type="Gene3D" id="3.90.820.10">
    <property type="entry name" value="Structural Genomics, Unknown Function 30-nov-00 1gh9 Mol_id"/>
    <property type="match status" value="1"/>
</dbReference>
<protein>
    <submittedName>
        <fullName evidence="2">Protein mbtH</fullName>
    </submittedName>
</protein>
<dbReference type="RefSeq" id="WP_188587631.1">
    <property type="nucleotide sequence ID" value="NZ_BMGC01000030.1"/>
</dbReference>
<gene>
    <name evidence="2" type="ORF">GCM10011489_32010</name>
</gene>
<dbReference type="EMBL" id="BMGC01000030">
    <property type="protein sequence ID" value="GGB42057.1"/>
    <property type="molecule type" value="Genomic_DNA"/>
</dbReference>
<dbReference type="PANTHER" id="PTHR38444:SF1">
    <property type="entry name" value="ENTEROBACTIN BIOSYNTHESIS PROTEIN YBDZ"/>
    <property type="match status" value="1"/>
</dbReference>
<organism evidence="2 3">
    <name type="scientific">Gordonia jinhuaensis</name>
    <dbReference type="NCBI Taxonomy" id="1517702"/>
    <lineage>
        <taxon>Bacteria</taxon>
        <taxon>Bacillati</taxon>
        <taxon>Actinomycetota</taxon>
        <taxon>Actinomycetes</taxon>
        <taxon>Mycobacteriales</taxon>
        <taxon>Gordoniaceae</taxon>
        <taxon>Gordonia</taxon>
    </lineage>
</organism>
<proteinExistence type="predicted"/>
<dbReference type="InterPro" id="IPR038020">
    <property type="entry name" value="MbtH-like_sf"/>
</dbReference>
<dbReference type="InterPro" id="IPR005153">
    <property type="entry name" value="MbtH-like_dom"/>
</dbReference>
<dbReference type="AlphaFoldDB" id="A0A916TEP7"/>
<evidence type="ECO:0000313" key="3">
    <source>
        <dbReference type="Proteomes" id="UP000621454"/>
    </source>
</evidence>
<feature type="domain" description="MbtH-like" evidence="1">
    <location>
        <begin position="4"/>
        <end position="54"/>
    </location>
</feature>
<name>A0A916TEP7_9ACTN</name>
<dbReference type="SUPFAM" id="SSF160582">
    <property type="entry name" value="MbtH-like"/>
    <property type="match status" value="1"/>
</dbReference>
<evidence type="ECO:0000313" key="2">
    <source>
        <dbReference type="EMBL" id="GGB42057.1"/>
    </source>
</evidence>
<dbReference type="InterPro" id="IPR037407">
    <property type="entry name" value="MLP_fam"/>
</dbReference>
<dbReference type="GO" id="GO:0019290">
    <property type="term" value="P:siderophore biosynthetic process"/>
    <property type="evidence" value="ECO:0007669"/>
    <property type="project" value="TreeGrafter"/>
</dbReference>
<reference evidence="2" key="2">
    <citation type="submission" date="2020-09" db="EMBL/GenBank/DDBJ databases">
        <authorList>
            <person name="Sun Q."/>
            <person name="Zhou Y."/>
        </authorList>
    </citation>
    <scope>NUCLEOTIDE SEQUENCE</scope>
    <source>
        <strain evidence="2">CGMCC 1.12827</strain>
    </source>
</reference>
<dbReference type="Proteomes" id="UP000621454">
    <property type="component" value="Unassembled WGS sequence"/>
</dbReference>
<evidence type="ECO:0000259" key="1">
    <source>
        <dbReference type="SMART" id="SM00923"/>
    </source>
</evidence>
<comment type="caution">
    <text evidence="2">The sequence shown here is derived from an EMBL/GenBank/DDBJ whole genome shotgun (WGS) entry which is preliminary data.</text>
</comment>
<sequence>MHTNPFDRDDIDFAVLTNAAGQYSLWPHTIDVPAGWTVVFGPAPRTDCVAHVDENWSGPTVAHTDGVGTSR</sequence>
<dbReference type="SMART" id="SM00923">
    <property type="entry name" value="MbtH"/>
    <property type="match status" value="1"/>
</dbReference>
<dbReference type="Pfam" id="PF03621">
    <property type="entry name" value="MbtH"/>
    <property type="match status" value="1"/>
</dbReference>
<dbReference type="PANTHER" id="PTHR38444">
    <property type="entry name" value="ENTEROBACTIN BIOSYNTHESIS PROTEIN YBDZ"/>
    <property type="match status" value="1"/>
</dbReference>
<dbReference type="GO" id="GO:0005829">
    <property type="term" value="C:cytosol"/>
    <property type="evidence" value="ECO:0007669"/>
    <property type="project" value="TreeGrafter"/>
</dbReference>
<keyword evidence="3" id="KW-1185">Reference proteome</keyword>
<accession>A0A916TEP7</accession>